<proteinExistence type="predicted"/>
<keyword evidence="1" id="KW-1133">Transmembrane helix</keyword>
<accession>A0ABM7WCK1</accession>
<evidence type="ECO:0000313" key="2">
    <source>
        <dbReference type="EMBL" id="BDD88688.1"/>
    </source>
</evidence>
<sequence>MAERVTGAGPRSCEMERLSCDIEKTGVCAFHNVEVERRKNMNELVKSIPKLLTAMNRTIGVLTFIGIVIAGSFVYTRDTDRSAINRDQLLEQRISEIANQVSRLSVAVQVSEAKQAALVQQLTQLNEHLRIVIKQETD</sequence>
<evidence type="ECO:0000313" key="3">
    <source>
        <dbReference type="Proteomes" id="UP000830055"/>
    </source>
</evidence>
<feature type="transmembrane region" description="Helical" evidence="1">
    <location>
        <begin position="59"/>
        <end position="76"/>
    </location>
</feature>
<dbReference type="Proteomes" id="UP000830055">
    <property type="component" value="Chromosome"/>
</dbReference>
<keyword evidence="3" id="KW-1185">Reference proteome</keyword>
<organism evidence="2 3">
    <name type="scientific">Desulfofustis limnaeus</name>
    <dbReference type="NCBI Taxonomy" id="2740163"/>
    <lineage>
        <taxon>Bacteria</taxon>
        <taxon>Pseudomonadati</taxon>
        <taxon>Thermodesulfobacteriota</taxon>
        <taxon>Desulfobulbia</taxon>
        <taxon>Desulfobulbales</taxon>
        <taxon>Desulfocapsaceae</taxon>
        <taxon>Desulfofustis</taxon>
    </lineage>
</organism>
<evidence type="ECO:0000256" key="1">
    <source>
        <dbReference type="SAM" id="Phobius"/>
    </source>
</evidence>
<gene>
    <name evidence="2" type="ORF">DPPLL_30530</name>
</gene>
<dbReference type="EMBL" id="AP025516">
    <property type="protein sequence ID" value="BDD88688.1"/>
    <property type="molecule type" value="Genomic_DNA"/>
</dbReference>
<keyword evidence="1" id="KW-0472">Membrane</keyword>
<name>A0ABM7WCK1_9BACT</name>
<reference evidence="2 3" key="1">
    <citation type="submission" date="2022-01" db="EMBL/GenBank/DDBJ databases">
        <title>Desulfofustis limnae sp. nov., a novel mesophilic sulfate-reducing bacterium isolated from marsh soil.</title>
        <authorList>
            <person name="Watanabe M."/>
            <person name="Takahashi A."/>
            <person name="Kojima H."/>
            <person name="Fukui M."/>
        </authorList>
    </citation>
    <scope>NUCLEOTIDE SEQUENCE [LARGE SCALE GENOMIC DNA]</scope>
    <source>
        <strain evidence="2 3">PPLL</strain>
    </source>
</reference>
<protein>
    <submittedName>
        <fullName evidence="2">Uncharacterized protein</fullName>
    </submittedName>
</protein>
<dbReference type="RefSeq" id="WP_284152022.1">
    <property type="nucleotide sequence ID" value="NZ_AP025516.1"/>
</dbReference>
<keyword evidence="1" id="KW-0812">Transmembrane</keyword>